<evidence type="ECO:0000256" key="6">
    <source>
        <dbReference type="SAM" id="Phobius"/>
    </source>
</evidence>
<dbReference type="GO" id="GO:0001671">
    <property type="term" value="F:ATPase activator activity"/>
    <property type="evidence" value="ECO:0007669"/>
    <property type="project" value="TreeGrafter"/>
</dbReference>
<reference evidence="9" key="1">
    <citation type="journal article" date="2023" name="Insect Mol. Biol.">
        <title>Genome sequencing provides insights into the evolution of gene families encoding plant cell wall-degrading enzymes in longhorned beetles.</title>
        <authorList>
            <person name="Shin N.R."/>
            <person name="Okamura Y."/>
            <person name="Kirsch R."/>
            <person name="Pauchet Y."/>
        </authorList>
    </citation>
    <scope>NUCLEOTIDE SEQUENCE</scope>
    <source>
        <strain evidence="9">AMC_N1</strain>
    </source>
</reference>
<proteinExistence type="inferred from homology"/>
<dbReference type="Proteomes" id="UP001162162">
    <property type="component" value="Unassembled WGS sequence"/>
</dbReference>
<feature type="domain" description="V-type proton ATPase subunit S1 luminal" evidence="7">
    <location>
        <begin position="11"/>
        <end position="93"/>
    </location>
</feature>
<keyword evidence="3 6" id="KW-0812">Transmembrane</keyword>
<evidence type="ECO:0000256" key="5">
    <source>
        <dbReference type="ARBA" id="ARBA00023136"/>
    </source>
</evidence>
<evidence type="ECO:0000256" key="4">
    <source>
        <dbReference type="ARBA" id="ARBA00022989"/>
    </source>
</evidence>
<sequence length="160" mass="17739">MTFSDAITDGDIVLTGSSTEGLQVVFTFTSSISVSYWNLKEATATYENNEYNLTGSISDIYAPLSFSYHCGDLVLTDSANFQLDITYFQVQPFFNGTDNTTKFSDAYDCVGFTTVPIWSGLFVTSILLLIMTFGITMMMDIRTMDRFDDAKGKTITVTAE</sequence>
<evidence type="ECO:0000259" key="8">
    <source>
        <dbReference type="Pfam" id="PF20520"/>
    </source>
</evidence>
<evidence type="ECO:0008006" key="11">
    <source>
        <dbReference type="Google" id="ProtNLM"/>
    </source>
</evidence>
<dbReference type="PANTHER" id="PTHR12471:SF7">
    <property type="entry name" value="V-TYPE PROTON ATPASE SUBUNIT S1"/>
    <property type="match status" value="1"/>
</dbReference>
<dbReference type="InterPro" id="IPR046756">
    <property type="entry name" value="VAS1/VOA1_TM"/>
</dbReference>
<dbReference type="InterPro" id="IPR008388">
    <property type="entry name" value="Ac45_acc_su"/>
</dbReference>
<dbReference type="Gene3D" id="2.40.160.110">
    <property type="match status" value="1"/>
</dbReference>
<keyword evidence="10" id="KW-1185">Reference proteome</keyword>
<protein>
    <recommendedName>
        <fullName evidence="11">V-type proton ATPase subunit S1</fullName>
    </recommendedName>
</protein>
<evidence type="ECO:0000259" key="7">
    <source>
        <dbReference type="Pfam" id="PF05827"/>
    </source>
</evidence>
<dbReference type="GO" id="GO:0033176">
    <property type="term" value="C:proton-transporting V-type ATPase complex"/>
    <property type="evidence" value="ECO:0007669"/>
    <property type="project" value="TreeGrafter"/>
</dbReference>
<feature type="transmembrane region" description="Helical" evidence="6">
    <location>
        <begin position="117"/>
        <end position="137"/>
    </location>
</feature>
<evidence type="ECO:0000313" key="9">
    <source>
        <dbReference type="EMBL" id="KAJ8951416.1"/>
    </source>
</evidence>
<evidence type="ECO:0000256" key="3">
    <source>
        <dbReference type="ARBA" id="ARBA00022692"/>
    </source>
</evidence>
<comment type="subcellular location">
    <subcellularLocation>
        <location evidence="1">Membrane</location>
        <topology evidence="1">Single-pass membrane protein</topology>
    </subcellularLocation>
</comment>
<dbReference type="Pfam" id="PF20520">
    <property type="entry name" value="Ac45-VOA1_TM"/>
    <property type="match status" value="1"/>
</dbReference>
<dbReference type="AlphaFoldDB" id="A0AAV8YIY8"/>
<dbReference type="PANTHER" id="PTHR12471">
    <property type="entry name" value="VACUOLAR ATP SYNTHASE SUBUNIT S1"/>
    <property type="match status" value="1"/>
</dbReference>
<organism evidence="9 10">
    <name type="scientific">Aromia moschata</name>
    <dbReference type="NCBI Taxonomy" id="1265417"/>
    <lineage>
        <taxon>Eukaryota</taxon>
        <taxon>Metazoa</taxon>
        <taxon>Ecdysozoa</taxon>
        <taxon>Arthropoda</taxon>
        <taxon>Hexapoda</taxon>
        <taxon>Insecta</taxon>
        <taxon>Pterygota</taxon>
        <taxon>Neoptera</taxon>
        <taxon>Endopterygota</taxon>
        <taxon>Coleoptera</taxon>
        <taxon>Polyphaga</taxon>
        <taxon>Cucujiformia</taxon>
        <taxon>Chrysomeloidea</taxon>
        <taxon>Cerambycidae</taxon>
        <taxon>Cerambycinae</taxon>
        <taxon>Callichromatini</taxon>
        <taxon>Aromia</taxon>
    </lineage>
</organism>
<evidence type="ECO:0000256" key="1">
    <source>
        <dbReference type="ARBA" id="ARBA00004167"/>
    </source>
</evidence>
<feature type="domain" description="V-type proton ATPase subunit S1/VOA1 transmembrane" evidence="8">
    <location>
        <begin position="111"/>
        <end position="149"/>
    </location>
</feature>
<name>A0AAV8YIY8_9CUCU</name>
<dbReference type="InterPro" id="IPR046755">
    <property type="entry name" value="VAS1_LD"/>
</dbReference>
<dbReference type="EMBL" id="JAPWTK010000084">
    <property type="protein sequence ID" value="KAJ8951416.1"/>
    <property type="molecule type" value="Genomic_DNA"/>
</dbReference>
<comment type="similarity">
    <text evidence="2">Belongs to the vacuolar ATPase subunit S1 family.</text>
</comment>
<dbReference type="GO" id="GO:0030641">
    <property type="term" value="P:regulation of cellular pH"/>
    <property type="evidence" value="ECO:0007669"/>
    <property type="project" value="TreeGrafter"/>
</dbReference>
<comment type="caution">
    <text evidence="9">The sequence shown here is derived from an EMBL/GenBank/DDBJ whole genome shotgun (WGS) entry which is preliminary data.</text>
</comment>
<dbReference type="Pfam" id="PF05827">
    <property type="entry name" value="VAS1_LD"/>
    <property type="match status" value="1"/>
</dbReference>
<evidence type="ECO:0000313" key="10">
    <source>
        <dbReference type="Proteomes" id="UP001162162"/>
    </source>
</evidence>
<evidence type="ECO:0000256" key="2">
    <source>
        <dbReference type="ARBA" id="ARBA00009037"/>
    </source>
</evidence>
<gene>
    <name evidence="9" type="ORF">NQ318_006845</name>
</gene>
<accession>A0AAV8YIY8</accession>
<keyword evidence="4 6" id="KW-1133">Transmembrane helix</keyword>
<keyword evidence="5 6" id="KW-0472">Membrane</keyword>